<evidence type="ECO:0000313" key="2">
    <source>
        <dbReference type="Proteomes" id="UP001489004"/>
    </source>
</evidence>
<accession>A0AAW1P8L2</accession>
<sequence length="80" mass="8784">MSSETTEQADDAFRSLSILGDMDGIKLEEILCRLAPTLQAAKGIPYYLCNRLARPWQSSLTNWTAAPCRCSHCAGQGRHG</sequence>
<dbReference type="EMBL" id="JALJOR010000017">
    <property type="protein sequence ID" value="KAK9804766.1"/>
    <property type="molecule type" value="Genomic_DNA"/>
</dbReference>
<proteinExistence type="predicted"/>
<protein>
    <submittedName>
        <fullName evidence="1">Uncharacterized protein</fullName>
    </submittedName>
</protein>
<keyword evidence="2" id="KW-1185">Reference proteome</keyword>
<comment type="caution">
    <text evidence="1">The sequence shown here is derived from an EMBL/GenBank/DDBJ whole genome shotgun (WGS) entry which is preliminary data.</text>
</comment>
<name>A0AAW1P8L2_9CHLO</name>
<organism evidence="1 2">
    <name type="scientific">[Myrmecia] bisecta</name>
    <dbReference type="NCBI Taxonomy" id="41462"/>
    <lineage>
        <taxon>Eukaryota</taxon>
        <taxon>Viridiplantae</taxon>
        <taxon>Chlorophyta</taxon>
        <taxon>core chlorophytes</taxon>
        <taxon>Trebouxiophyceae</taxon>
        <taxon>Trebouxiales</taxon>
        <taxon>Trebouxiaceae</taxon>
        <taxon>Myrmecia</taxon>
    </lineage>
</organism>
<dbReference type="AlphaFoldDB" id="A0AAW1P8L2"/>
<gene>
    <name evidence="1" type="ORF">WJX72_004230</name>
</gene>
<reference evidence="1 2" key="1">
    <citation type="journal article" date="2024" name="Nat. Commun.">
        <title>Phylogenomics reveals the evolutionary origins of lichenization in chlorophyte algae.</title>
        <authorList>
            <person name="Puginier C."/>
            <person name="Libourel C."/>
            <person name="Otte J."/>
            <person name="Skaloud P."/>
            <person name="Haon M."/>
            <person name="Grisel S."/>
            <person name="Petersen M."/>
            <person name="Berrin J.G."/>
            <person name="Delaux P.M."/>
            <person name="Dal Grande F."/>
            <person name="Keller J."/>
        </authorList>
    </citation>
    <scope>NUCLEOTIDE SEQUENCE [LARGE SCALE GENOMIC DNA]</scope>
    <source>
        <strain evidence="1 2">SAG 2043</strain>
    </source>
</reference>
<evidence type="ECO:0000313" key="1">
    <source>
        <dbReference type="EMBL" id="KAK9804766.1"/>
    </source>
</evidence>
<dbReference type="Proteomes" id="UP001489004">
    <property type="component" value="Unassembled WGS sequence"/>
</dbReference>